<dbReference type="Pfam" id="PF13306">
    <property type="entry name" value="LRR_5"/>
    <property type="match status" value="1"/>
</dbReference>
<keyword evidence="2" id="KW-0677">Repeat</keyword>
<dbReference type="Pfam" id="PF23247">
    <property type="entry name" value="LRR_RPS2"/>
    <property type="match status" value="1"/>
</dbReference>
<evidence type="ECO:0000313" key="6">
    <source>
        <dbReference type="EMBL" id="PIA25499.1"/>
    </source>
</evidence>
<dbReference type="FunCoup" id="A0A2G5C2H5">
    <property type="interactions" value="96"/>
</dbReference>
<proteinExistence type="predicted"/>
<evidence type="ECO:0000256" key="1">
    <source>
        <dbReference type="ARBA" id="ARBA00022614"/>
    </source>
</evidence>
<protein>
    <submittedName>
        <fullName evidence="6">Uncharacterized protein</fullName>
    </submittedName>
</protein>
<dbReference type="InterPro" id="IPR027417">
    <property type="entry name" value="P-loop_NTPase"/>
</dbReference>
<dbReference type="InterPro" id="IPR001611">
    <property type="entry name" value="Leu-rich_rpt"/>
</dbReference>
<keyword evidence="7" id="KW-1185">Reference proteome</keyword>
<organism evidence="6 7">
    <name type="scientific">Aquilegia coerulea</name>
    <name type="common">Rocky mountain columbine</name>
    <dbReference type="NCBI Taxonomy" id="218851"/>
    <lineage>
        <taxon>Eukaryota</taxon>
        <taxon>Viridiplantae</taxon>
        <taxon>Streptophyta</taxon>
        <taxon>Embryophyta</taxon>
        <taxon>Tracheophyta</taxon>
        <taxon>Spermatophyta</taxon>
        <taxon>Magnoliopsida</taxon>
        <taxon>Ranunculales</taxon>
        <taxon>Ranunculaceae</taxon>
        <taxon>Thalictroideae</taxon>
        <taxon>Aquilegia</taxon>
    </lineage>
</organism>
<dbReference type="GO" id="GO:0006952">
    <property type="term" value="P:defense response"/>
    <property type="evidence" value="ECO:0007669"/>
    <property type="project" value="UniProtKB-KW"/>
</dbReference>
<evidence type="ECO:0000259" key="5">
    <source>
        <dbReference type="Pfam" id="PF23598"/>
    </source>
</evidence>
<dbReference type="InterPro" id="IPR055414">
    <property type="entry name" value="LRR_R13L4/SHOC2-like"/>
</dbReference>
<feature type="domain" description="NB-ARC" evidence="3">
    <location>
        <begin position="19"/>
        <end position="184"/>
    </location>
</feature>
<dbReference type="InterPro" id="IPR032675">
    <property type="entry name" value="LRR_dom_sf"/>
</dbReference>
<keyword evidence="1" id="KW-0433">Leucine-rich repeat</keyword>
<dbReference type="InterPro" id="IPR026906">
    <property type="entry name" value="LRR_5"/>
</dbReference>
<evidence type="ECO:0000259" key="3">
    <source>
        <dbReference type="Pfam" id="PF00931"/>
    </source>
</evidence>
<dbReference type="SMART" id="SM00369">
    <property type="entry name" value="LRR_TYP"/>
    <property type="match status" value="6"/>
</dbReference>
<dbReference type="Proteomes" id="UP000230069">
    <property type="component" value="Unassembled WGS sequence"/>
</dbReference>
<gene>
    <name evidence="6" type="ORF">AQUCO_11200008v1</name>
</gene>
<dbReference type="EMBL" id="KZ305128">
    <property type="protein sequence ID" value="PIA25499.1"/>
    <property type="molecule type" value="Genomic_DNA"/>
</dbReference>
<dbReference type="Pfam" id="PF00931">
    <property type="entry name" value="NB-ARC"/>
    <property type="match status" value="1"/>
</dbReference>
<dbReference type="SUPFAM" id="SSF52058">
    <property type="entry name" value="L domain-like"/>
    <property type="match status" value="3"/>
</dbReference>
<dbReference type="STRING" id="218851.A0A2G5C2H5"/>
<evidence type="ECO:0000259" key="4">
    <source>
        <dbReference type="Pfam" id="PF23247"/>
    </source>
</evidence>
<dbReference type="Gene3D" id="3.40.50.300">
    <property type="entry name" value="P-loop containing nucleotide triphosphate hydrolases"/>
    <property type="match status" value="1"/>
</dbReference>
<dbReference type="Gene3D" id="3.80.10.10">
    <property type="entry name" value="Ribonuclease Inhibitor"/>
    <property type="match status" value="5"/>
</dbReference>
<dbReference type="Pfam" id="PF23598">
    <property type="entry name" value="LRR_14"/>
    <property type="match status" value="1"/>
</dbReference>
<reference evidence="6 7" key="1">
    <citation type="submission" date="2017-09" db="EMBL/GenBank/DDBJ databases">
        <title>WGS assembly of Aquilegia coerulea Goldsmith.</title>
        <authorList>
            <person name="Hodges S."/>
            <person name="Kramer E."/>
            <person name="Nordborg M."/>
            <person name="Tomkins J."/>
            <person name="Borevitz J."/>
            <person name="Derieg N."/>
            <person name="Yan J."/>
            <person name="Mihaltcheva S."/>
            <person name="Hayes R.D."/>
            <person name="Rokhsar D."/>
        </authorList>
    </citation>
    <scope>NUCLEOTIDE SEQUENCE [LARGE SCALE GENOMIC DNA]</scope>
    <source>
        <strain evidence="7">cv. Goldsmith</strain>
    </source>
</reference>
<dbReference type="PANTHER" id="PTHR47186">
    <property type="entry name" value="LEUCINE-RICH REPEAT-CONTAINING PROTEIN 57"/>
    <property type="match status" value="1"/>
</dbReference>
<dbReference type="PRINTS" id="PR00364">
    <property type="entry name" value="DISEASERSIST"/>
</dbReference>
<dbReference type="InterPro" id="IPR002182">
    <property type="entry name" value="NB-ARC"/>
</dbReference>
<dbReference type="PROSITE" id="PS51450">
    <property type="entry name" value="LRR"/>
    <property type="match status" value="1"/>
</dbReference>
<sequence length="1374" mass="156697">MIEEHDYEYGGTLLPSQLEHMETLWYWLNDKRVGTIRIQGDTGMGKTWMARQLKDRAIISNLFDIVIWIDATHKTLLDAQEHIVDQLGLSVKRETDEGGRYVKEDLMQKVALSLGKQRYLLVINDFRYSKIGHDDFGFGDPRQQNYLSKILMSGPDKFIAHLNTHKICKVNPLTKDEAWLLFLRITRLDTDDSPNVREIAQCLLMSFKGNTSKIVSGGRYAANLTSSVCDLLNSGRKDVIDCFQYCTYLSTKDRFRVKDLIPYWIVEILLDHYCCIALDEAYEKVHHILKELNDRQILECDGTHVWVKTLLPDLNSIITLPSSHHFDPIKPWRYDTDISCVMNENLQIQDSADAREYSSATQFLLLYGKEGCLPRKIPDLFFTEMQQLLTLAIVDAGIISLPESISKLKRLDILVLRGCRSLKNVNQIKGLQKLRYLRLSGASSLKEIPDDIFRHLVNLKVIDLSNNKLTQLPSSVANLPYIQTLILRGCSRLETIPRIISAINLDVLDLSGASALRSIPDRAYYLKLLNLSGTLVECLPSPSSLDTLEHLLLRGCTKITTMPHPDEYKSLHVLDLSAATSFREFQGQKITSADNYGLKKLDLSGSLIAQMPPFVGFFSISQILLRNCCHIKTMPPLNVKVEVLDLSGSTAFKSLQDEPLLDQLRELDLSRTQIGKLPVLSIHSVMVQLILRGCEYLVELPQLELQRLQVLDLSGSTKFKKFKDDSFNKLRKLKTLNLSETQVAKVPTFSECSELRQLILRNCLKLETLPHLITLEKLELLDLSGAISFKEFQDVSFGKKEDLQELNLSETQVVQIPSLSECHNLCKLNLGNCSKLKILPSLDAFSRLVVLDLSRTISLMKLQYASIGMKYDHLQMLDLSQTQVPDVSFLSGCVNIRQLFLRDCVNIQTVPPLHGLTRLEVLDLSGTKTKDFSVLSGFKSLRQLLLRDCLNLQTLIPLEQHKGLEVLDLSGTKIEDFSLLSGFNKLSQLSLRGCFNLEMLSCEGMHNLQKVDLSESSIAMLPSSFSGLRNISSLLLKDCSSLETLPQMEMLTKLEVLDLSCTKLREFPNGISERTHVRFLKVQEENHLFEFQNVKSFERFHFCLFAPNERIREKDIYLQDRRYSFRYIYYQTSHIPQLTEEPDKFFKFCGFKTFPVGIEEVLTHVELLYLKNNSFITRMSDLGAENMKEMRECWIENCDSMEIAFYGGKQEENVALGRCLQNLWVSKLFHLKSLFGGEVESGSFTLLKHLYIECCPSLITVFSSHLELKSLEVLKIKFCDNIENMFGEMVLGEKSLPKLLTLILVKLPELQSICRGVLPSLKNLRVIGCSKIKKLPVSGKRTSPRVKVKGEIAWWNDLEWEDEATKSHLLFSLF</sequence>
<feature type="domain" description="Disease resistance protein At4g27190-like leucine-rich repeats" evidence="4">
    <location>
        <begin position="1239"/>
        <end position="1335"/>
    </location>
</feature>
<feature type="domain" description="Disease resistance R13L4/SHOC-2-like LRR" evidence="5">
    <location>
        <begin position="392"/>
        <end position="501"/>
    </location>
</feature>
<name>A0A2G5C2H5_AQUCA</name>
<dbReference type="InterPro" id="IPR057135">
    <property type="entry name" value="At4g27190-like_LRR"/>
</dbReference>
<accession>A0A2G5C2H5</accession>
<evidence type="ECO:0000313" key="7">
    <source>
        <dbReference type="Proteomes" id="UP000230069"/>
    </source>
</evidence>
<dbReference type="InParanoid" id="A0A2G5C2H5"/>
<dbReference type="InterPro" id="IPR003591">
    <property type="entry name" value="Leu-rich_rpt_typical-subtyp"/>
</dbReference>
<dbReference type="SUPFAM" id="SSF52540">
    <property type="entry name" value="P-loop containing nucleoside triphosphate hydrolases"/>
    <property type="match status" value="1"/>
</dbReference>
<evidence type="ECO:0000256" key="2">
    <source>
        <dbReference type="ARBA" id="ARBA00022737"/>
    </source>
</evidence>
<dbReference type="Pfam" id="PF13855">
    <property type="entry name" value="LRR_8"/>
    <property type="match status" value="1"/>
</dbReference>
<dbReference type="GO" id="GO:0043531">
    <property type="term" value="F:ADP binding"/>
    <property type="evidence" value="ECO:0007669"/>
    <property type="project" value="InterPro"/>
</dbReference>
<dbReference type="OrthoDB" id="122245at2759"/>
<dbReference type="PANTHER" id="PTHR47186:SF20">
    <property type="entry name" value="DISEASE RESISTANCE PROTEIN RPS5-LIKE"/>
    <property type="match status" value="1"/>
</dbReference>